<protein>
    <recommendedName>
        <fullName evidence="4">START domain-containing protein</fullName>
    </recommendedName>
</protein>
<dbReference type="SUPFAM" id="SSF55961">
    <property type="entry name" value="Bet v1-like"/>
    <property type="match status" value="1"/>
</dbReference>
<sequence>MESKSDISSYRDMLDETLASKELKNEERLKDLVKKQMLQSSLVEYREYGDELVDRRTKEVANFLDMLRSTSIDDSEKQKASKESHGSWKVKQDTEEFRVMYREGPEGTPFHTLLVEGYVDGPVDVCLCISWEAALYRKWWPQSTVPSFKITSSKCLQRVRIGEQISLVRMKVSWPLSAREAVVHYFQFDYFQDGLVVVLLNSISDMDTISQSTHGFDRDGIPDADNVVRIDVVGGMAIQKVTANRSYFRTIANMDIKLDVVPPAFINFVSRQLIGSGFKLYKKEVASVSRGDEDFAKVLKDPQYERIREALYSDSTLNKSEAHAINQEGYTVVQERKEKYNKDIEEEQGIDSYGRIAKPDNEDTRKTKNGRCDLLGEQPLENDARIDTQLRLSKKALYTEKEPQCEIEEIEEEDTEKRKQLIKDQNNQISEKVNVIEKRNVSICPEVEKALNTLDKAIELIRENKSNIKNNNVPNTTTEIASTGKDASKASSTSNAEQLLHNGVVSTKLSKKECRDTSNEPRNSAGSLSSRRSGSSSFAREANQSKVAPASPDHIIQGTGETQQLSVISTVDQTTGPSLEKTTLEDNSTIIDFENGESKIRKKSKKLRYCCLHYMY</sequence>
<evidence type="ECO:0000256" key="1">
    <source>
        <dbReference type="SAM" id="MobiDB-lite"/>
    </source>
</evidence>
<name>A0AAV3PLW4_LITER</name>
<dbReference type="PANTHER" id="PTHR34560">
    <property type="entry name" value="POLYKETIDE CYCLASE/DEHYDRASE/LIPID TRANSPORT SUPERFAMILY PROTEIN"/>
    <property type="match status" value="1"/>
</dbReference>
<keyword evidence="3" id="KW-1185">Reference proteome</keyword>
<evidence type="ECO:0008006" key="4">
    <source>
        <dbReference type="Google" id="ProtNLM"/>
    </source>
</evidence>
<dbReference type="InterPro" id="IPR023393">
    <property type="entry name" value="START-like_dom_sf"/>
</dbReference>
<feature type="compositionally biased region" description="Low complexity" evidence="1">
    <location>
        <begin position="468"/>
        <end position="478"/>
    </location>
</feature>
<comment type="caution">
    <text evidence="2">The sequence shown here is derived from an EMBL/GenBank/DDBJ whole genome shotgun (WGS) entry which is preliminary data.</text>
</comment>
<organism evidence="2 3">
    <name type="scientific">Lithospermum erythrorhizon</name>
    <name type="common">Purple gromwell</name>
    <name type="synonym">Lithospermum officinale var. erythrorhizon</name>
    <dbReference type="NCBI Taxonomy" id="34254"/>
    <lineage>
        <taxon>Eukaryota</taxon>
        <taxon>Viridiplantae</taxon>
        <taxon>Streptophyta</taxon>
        <taxon>Embryophyta</taxon>
        <taxon>Tracheophyta</taxon>
        <taxon>Spermatophyta</taxon>
        <taxon>Magnoliopsida</taxon>
        <taxon>eudicotyledons</taxon>
        <taxon>Gunneridae</taxon>
        <taxon>Pentapetalae</taxon>
        <taxon>asterids</taxon>
        <taxon>lamiids</taxon>
        <taxon>Boraginales</taxon>
        <taxon>Boraginaceae</taxon>
        <taxon>Boraginoideae</taxon>
        <taxon>Lithospermeae</taxon>
        <taxon>Lithospermum</taxon>
    </lineage>
</organism>
<dbReference type="EMBL" id="BAABME010002038">
    <property type="protein sequence ID" value="GAA0152737.1"/>
    <property type="molecule type" value="Genomic_DNA"/>
</dbReference>
<feature type="region of interest" description="Disordered" evidence="1">
    <location>
        <begin position="468"/>
        <end position="560"/>
    </location>
</feature>
<dbReference type="PANTHER" id="PTHR34560:SF1">
    <property type="entry name" value="START DOMAIN-CONTAINING PROTEIN"/>
    <property type="match status" value="1"/>
</dbReference>
<dbReference type="AlphaFoldDB" id="A0AAV3PLW4"/>
<reference evidence="2 3" key="1">
    <citation type="submission" date="2024-01" db="EMBL/GenBank/DDBJ databases">
        <title>The complete chloroplast genome sequence of Lithospermum erythrorhizon: insights into the phylogenetic relationship among Boraginaceae species and the maternal lineages of purple gromwells.</title>
        <authorList>
            <person name="Okada T."/>
            <person name="Watanabe K."/>
        </authorList>
    </citation>
    <scope>NUCLEOTIDE SEQUENCE [LARGE SCALE GENOMIC DNA]</scope>
</reference>
<feature type="compositionally biased region" description="Low complexity" evidence="1">
    <location>
        <begin position="524"/>
        <end position="537"/>
    </location>
</feature>
<dbReference type="Proteomes" id="UP001454036">
    <property type="component" value="Unassembled WGS sequence"/>
</dbReference>
<accession>A0AAV3PLW4</accession>
<dbReference type="Gene3D" id="3.30.530.20">
    <property type="match status" value="1"/>
</dbReference>
<evidence type="ECO:0000313" key="3">
    <source>
        <dbReference type="Proteomes" id="UP001454036"/>
    </source>
</evidence>
<gene>
    <name evidence="2" type="ORF">LIER_11143</name>
</gene>
<feature type="compositionally biased region" description="Basic and acidic residues" evidence="1">
    <location>
        <begin position="510"/>
        <end position="519"/>
    </location>
</feature>
<proteinExistence type="predicted"/>
<evidence type="ECO:0000313" key="2">
    <source>
        <dbReference type="EMBL" id="GAA0152737.1"/>
    </source>
</evidence>